<keyword evidence="2" id="KW-1185">Reference proteome</keyword>
<accession>A0AAW1YR73</accession>
<sequence>MTGAAGSASFWPFLDGFHCGDMANRASSAKLSPEPLAPSSTPSVPVSPVLLDRRDLPSAVLTPSHLQFCRLTSPLLCSIHSPHHDLVPLSIVDAGNDLLTSHRRCCLISLLSDHRTLVTRIRFRQSPSTNQAQLQLASPTP</sequence>
<gene>
    <name evidence="1" type="ORF">M0R45_006500</name>
</gene>
<comment type="caution">
    <text evidence="1">The sequence shown here is derived from an EMBL/GenBank/DDBJ whole genome shotgun (WGS) entry which is preliminary data.</text>
</comment>
<evidence type="ECO:0000313" key="1">
    <source>
        <dbReference type="EMBL" id="KAK9951038.1"/>
    </source>
</evidence>
<evidence type="ECO:0000313" key="2">
    <source>
        <dbReference type="Proteomes" id="UP001457282"/>
    </source>
</evidence>
<organism evidence="1 2">
    <name type="scientific">Rubus argutus</name>
    <name type="common">Southern blackberry</name>
    <dbReference type="NCBI Taxonomy" id="59490"/>
    <lineage>
        <taxon>Eukaryota</taxon>
        <taxon>Viridiplantae</taxon>
        <taxon>Streptophyta</taxon>
        <taxon>Embryophyta</taxon>
        <taxon>Tracheophyta</taxon>
        <taxon>Spermatophyta</taxon>
        <taxon>Magnoliopsida</taxon>
        <taxon>eudicotyledons</taxon>
        <taxon>Gunneridae</taxon>
        <taxon>Pentapetalae</taxon>
        <taxon>rosids</taxon>
        <taxon>fabids</taxon>
        <taxon>Rosales</taxon>
        <taxon>Rosaceae</taxon>
        <taxon>Rosoideae</taxon>
        <taxon>Rosoideae incertae sedis</taxon>
        <taxon>Rubus</taxon>
    </lineage>
</organism>
<dbReference type="EMBL" id="JBEDUW010000001">
    <property type="protein sequence ID" value="KAK9951038.1"/>
    <property type="molecule type" value="Genomic_DNA"/>
</dbReference>
<reference evidence="1 2" key="1">
    <citation type="journal article" date="2023" name="G3 (Bethesda)">
        <title>A chromosome-length genome assembly and annotation of blackberry (Rubus argutus, cv. 'Hillquist').</title>
        <authorList>
            <person name="Bruna T."/>
            <person name="Aryal R."/>
            <person name="Dudchenko O."/>
            <person name="Sargent D.J."/>
            <person name="Mead D."/>
            <person name="Buti M."/>
            <person name="Cavallini A."/>
            <person name="Hytonen T."/>
            <person name="Andres J."/>
            <person name="Pham M."/>
            <person name="Weisz D."/>
            <person name="Mascagni F."/>
            <person name="Usai G."/>
            <person name="Natali L."/>
            <person name="Bassil N."/>
            <person name="Fernandez G.E."/>
            <person name="Lomsadze A."/>
            <person name="Armour M."/>
            <person name="Olukolu B."/>
            <person name="Poorten T."/>
            <person name="Britton C."/>
            <person name="Davik J."/>
            <person name="Ashrafi H."/>
            <person name="Aiden E.L."/>
            <person name="Borodovsky M."/>
            <person name="Worthington M."/>
        </authorList>
    </citation>
    <scope>NUCLEOTIDE SEQUENCE [LARGE SCALE GENOMIC DNA]</scope>
    <source>
        <strain evidence="1">PI 553951</strain>
    </source>
</reference>
<dbReference type="AlphaFoldDB" id="A0AAW1YR73"/>
<protein>
    <submittedName>
        <fullName evidence="1">Uncharacterized protein</fullName>
    </submittedName>
</protein>
<proteinExistence type="predicted"/>
<dbReference type="Proteomes" id="UP001457282">
    <property type="component" value="Unassembled WGS sequence"/>
</dbReference>
<name>A0AAW1YR73_RUBAR</name>